<protein>
    <submittedName>
        <fullName evidence="2">Membrane protein</fullName>
    </submittedName>
</protein>
<keyword evidence="1" id="KW-1133">Transmembrane helix</keyword>
<feature type="transmembrane region" description="Helical" evidence="1">
    <location>
        <begin position="35"/>
        <end position="54"/>
    </location>
</feature>
<name>A0A1C7ZDI4_PSESX</name>
<dbReference type="PATRIC" id="fig|317.243.peg.3408"/>
<keyword evidence="1" id="KW-0472">Membrane</keyword>
<dbReference type="Pfam" id="PF10861">
    <property type="entry name" value="DUF2784"/>
    <property type="match status" value="1"/>
</dbReference>
<proteinExistence type="predicted"/>
<dbReference type="RefSeq" id="WP_065831324.1">
    <property type="nucleotide sequence ID" value="NZ_LGSI01000001.1"/>
</dbReference>
<dbReference type="AlphaFoldDB" id="A0A1C7ZDI4"/>
<organism evidence="2 3">
    <name type="scientific">Pseudomonas syringae</name>
    <dbReference type="NCBI Taxonomy" id="317"/>
    <lineage>
        <taxon>Bacteria</taxon>
        <taxon>Pseudomonadati</taxon>
        <taxon>Pseudomonadota</taxon>
        <taxon>Gammaproteobacteria</taxon>
        <taxon>Pseudomonadales</taxon>
        <taxon>Pseudomonadaceae</taxon>
        <taxon>Pseudomonas</taxon>
    </lineage>
</organism>
<gene>
    <name evidence="2" type="ORF">AFK24_00200</name>
</gene>
<evidence type="ECO:0000313" key="3">
    <source>
        <dbReference type="Proteomes" id="UP000093104"/>
    </source>
</evidence>
<feature type="transmembrane region" description="Helical" evidence="1">
    <location>
        <begin position="95"/>
        <end position="114"/>
    </location>
</feature>
<keyword evidence="1" id="KW-0812">Transmembrane</keyword>
<dbReference type="InterPro" id="IPR021218">
    <property type="entry name" value="DUF2784"/>
</dbReference>
<accession>A0A1C7ZDI4</accession>
<reference evidence="2 3" key="1">
    <citation type="submission" date="2015-07" db="EMBL/GenBank/DDBJ databases">
        <title>Draft genome sequence of a diazotrophic, plant growth-promoting rhizobacterium of the Pseudomonas syringae complex.</title>
        <authorList>
            <person name="Patten C.L."/>
            <person name="Jeong H."/>
        </authorList>
    </citation>
    <scope>NUCLEOTIDE SEQUENCE [LARGE SCALE GENOMIC DNA]</scope>
    <source>
        <strain evidence="2 3">GR12-2</strain>
    </source>
</reference>
<feature type="transmembrane region" description="Helical" evidence="1">
    <location>
        <begin position="6"/>
        <end position="28"/>
    </location>
</feature>
<evidence type="ECO:0000256" key="1">
    <source>
        <dbReference type="SAM" id="Phobius"/>
    </source>
</evidence>
<dbReference type="Proteomes" id="UP000093104">
    <property type="component" value="Unassembled WGS sequence"/>
</dbReference>
<dbReference type="EMBL" id="LGSI01000001">
    <property type="protein sequence ID" value="OCR27117.1"/>
    <property type="molecule type" value="Genomic_DNA"/>
</dbReference>
<comment type="caution">
    <text evidence="2">The sequence shown here is derived from an EMBL/GenBank/DDBJ whole genome shotgun (WGS) entry which is preliminary data.</text>
</comment>
<dbReference type="OrthoDB" id="370375at2"/>
<sequence length="125" mass="14340">MFFRLAADAVVVVHVLFILFVLFGGLLVLRWRWLVILHIPALVWGAVVEFFHFYCPLTPLENALRSRAGTEGYDGGFIEHYLIPLIYPAGLTPQIQLWLGGIVVLCNLVVYSWLASRRWSRRKSL</sequence>
<evidence type="ECO:0000313" key="2">
    <source>
        <dbReference type="EMBL" id="OCR27117.1"/>
    </source>
</evidence>